<protein>
    <submittedName>
        <fullName evidence="2">Uncharacterized protein</fullName>
    </submittedName>
</protein>
<sequence>MAQRPTRGHGRTARRPRLIDRIVDYPYRRLFGVKGCSVIALVVLAAVAIRYTVGIGTVTLDPMTCRLAWTDAPYKPFFKERILQNTRRELGRQVAEKQKALWDIRAGRDPFPAKASGNVAGIRRIDNDKFFWRAYAQNLETEIAAISDCLRRLPGYRFD</sequence>
<keyword evidence="1" id="KW-1133">Transmembrane helix</keyword>
<proteinExistence type="predicted"/>
<keyword evidence="3" id="KW-1185">Reference proteome</keyword>
<dbReference type="EMBL" id="BMZS01000013">
    <property type="protein sequence ID" value="GHD61762.1"/>
    <property type="molecule type" value="Genomic_DNA"/>
</dbReference>
<dbReference type="RefSeq" id="WP_189994767.1">
    <property type="nucleotide sequence ID" value="NZ_BMZS01000013.1"/>
</dbReference>
<evidence type="ECO:0000313" key="3">
    <source>
        <dbReference type="Proteomes" id="UP000630353"/>
    </source>
</evidence>
<feature type="transmembrane region" description="Helical" evidence="1">
    <location>
        <begin position="31"/>
        <end position="53"/>
    </location>
</feature>
<accession>A0A918XX38</accession>
<dbReference type="Proteomes" id="UP000630353">
    <property type="component" value="Unassembled WGS sequence"/>
</dbReference>
<reference evidence="2" key="2">
    <citation type="submission" date="2020-09" db="EMBL/GenBank/DDBJ databases">
        <authorList>
            <person name="Sun Q."/>
            <person name="Kim S."/>
        </authorList>
    </citation>
    <scope>NUCLEOTIDE SEQUENCE</scope>
    <source>
        <strain evidence="2">KCTC 42651</strain>
    </source>
</reference>
<reference evidence="2" key="1">
    <citation type="journal article" date="2014" name="Int. J. Syst. Evol. Microbiol.">
        <title>Complete genome sequence of Corynebacterium casei LMG S-19264T (=DSM 44701T), isolated from a smear-ripened cheese.</title>
        <authorList>
            <consortium name="US DOE Joint Genome Institute (JGI-PGF)"/>
            <person name="Walter F."/>
            <person name="Albersmeier A."/>
            <person name="Kalinowski J."/>
            <person name="Ruckert C."/>
        </authorList>
    </citation>
    <scope>NUCLEOTIDE SEQUENCE</scope>
    <source>
        <strain evidence="2">KCTC 42651</strain>
    </source>
</reference>
<keyword evidence="1" id="KW-0812">Transmembrane</keyword>
<evidence type="ECO:0000256" key="1">
    <source>
        <dbReference type="SAM" id="Phobius"/>
    </source>
</evidence>
<organism evidence="2 3">
    <name type="scientific">Thalassobaculum fulvum</name>
    <dbReference type="NCBI Taxonomy" id="1633335"/>
    <lineage>
        <taxon>Bacteria</taxon>
        <taxon>Pseudomonadati</taxon>
        <taxon>Pseudomonadota</taxon>
        <taxon>Alphaproteobacteria</taxon>
        <taxon>Rhodospirillales</taxon>
        <taxon>Thalassobaculaceae</taxon>
        <taxon>Thalassobaculum</taxon>
    </lineage>
</organism>
<name>A0A918XX38_9PROT</name>
<keyword evidence="1" id="KW-0472">Membrane</keyword>
<dbReference type="AlphaFoldDB" id="A0A918XX38"/>
<evidence type="ECO:0000313" key="2">
    <source>
        <dbReference type="EMBL" id="GHD61762.1"/>
    </source>
</evidence>
<gene>
    <name evidence="2" type="ORF">GCM10017083_49560</name>
</gene>
<comment type="caution">
    <text evidence="2">The sequence shown here is derived from an EMBL/GenBank/DDBJ whole genome shotgun (WGS) entry which is preliminary data.</text>
</comment>